<dbReference type="STRING" id="1307763.L21SP4_01548"/>
<keyword evidence="5 7" id="KW-0119">Carbohydrate metabolism</keyword>
<feature type="binding site" evidence="9">
    <location>
        <position position="100"/>
    </location>
    <ligand>
        <name>Zn(2+)</name>
        <dbReference type="ChEBI" id="CHEBI:29105"/>
    </ligand>
</feature>
<evidence type="ECO:0000256" key="5">
    <source>
        <dbReference type="ARBA" id="ARBA00023277"/>
    </source>
</evidence>
<keyword evidence="4 7" id="KW-0378">Hydrolase</keyword>
<evidence type="ECO:0000313" key="11">
    <source>
        <dbReference type="Proteomes" id="UP000035268"/>
    </source>
</evidence>
<reference evidence="10 11" key="2">
    <citation type="journal article" date="2016" name="ISME J.">
        <title>Characterization of the first cultured representative of Verrucomicrobia subdivision 5 indicates the proposal of a novel phylum.</title>
        <authorList>
            <person name="Spring S."/>
            <person name="Bunk B."/>
            <person name="Sproer C."/>
            <person name="Schumann P."/>
            <person name="Rohde M."/>
            <person name="Tindall B.J."/>
            <person name="Klenk H.P."/>
        </authorList>
    </citation>
    <scope>NUCLEOTIDE SEQUENCE [LARGE SCALE GENOMIC DNA]</scope>
    <source>
        <strain evidence="10 11">L21-Fru-AB</strain>
    </source>
</reference>
<reference evidence="11" key="1">
    <citation type="submission" date="2015-02" db="EMBL/GenBank/DDBJ databases">
        <title>Description and complete genome sequence of the first cultured representative of the subdivision 5 of the Verrucomicrobia phylum.</title>
        <authorList>
            <person name="Spring S."/>
            <person name="Bunk B."/>
            <person name="Sproer C."/>
            <person name="Klenk H.-P."/>
        </authorList>
    </citation>
    <scope>NUCLEOTIDE SEQUENCE [LARGE SCALE GENOMIC DNA]</scope>
    <source>
        <strain evidence="11">L21-Fru-AB</strain>
    </source>
</reference>
<dbReference type="OrthoDB" id="9801899at2"/>
<evidence type="ECO:0000256" key="4">
    <source>
        <dbReference type="ARBA" id="ARBA00022801"/>
    </source>
</evidence>
<feature type="binding site" evidence="9">
    <location>
        <position position="137"/>
    </location>
    <ligand>
        <name>Mg(2+)</name>
        <dbReference type="ChEBI" id="CHEBI:18420"/>
    </ligand>
</feature>
<comment type="subcellular location">
    <subcellularLocation>
        <location evidence="1 7">Cytoplasm</location>
    </subcellularLocation>
</comment>
<evidence type="ECO:0000256" key="3">
    <source>
        <dbReference type="ARBA" id="ARBA00022723"/>
    </source>
</evidence>
<dbReference type="PANTHER" id="PTHR42891">
    <property type="entry name" value="D-GLYCERO-BETA-D-MANNO-HEPTOSE-1,7-BISPHOSPHATE 7-PHOSPHATASE"/>
    <property type="match status" value="1"/>
</dbReference>
<dbReference type="InterPro" id="IPR006549">
    <property type="entry name" value="HAD-SF_hydro_IIIA"/>
</dbReference>
<evidence type="ECO:0000256" key="8">
    <source>
        <dbReference type="PIRSR" id="PIRSR004682-1"/>
    </source>
</evidence>
<keyword evidence="11" id="KW-1185">Reference proteome</keyword>
<dbReference type="EC" id="3.1.3.-" evidence="7"/>
<evidence type="ECO:0000256" key="9">
    <source>
        <dbReference type="PIRSR" id="PIRSR004682-4"/>
    </source>
</evidence>
<feature type="binding site" evidence="9">
    <location>
        <position position="22"/>
    </location>
    <ligand>
        <name>Mg(2+)</name>
        <dbReference type="ChEBI" id="CHEBI:18420"/>
    </ligand>
</feature>
<dbReference type="RefSeq" id="WP_052882084.1">
    <property type="nucleotide sequence ID" value="NZ_CP010904.1"/>
</dbReference>
<keyword evidence="2 7" id="KW-0963">Cytoplasm</keyword>
<comment type="cofactor">
    <cofactor evidence="9">
        <name>Mg(2+)</name>
        <dbReference type="ChEBI" id="CHEBI:18420"/>
    </cofactor>
</comment>
<organism evidence="10 11">
    <name type="scientific">Kiritimatiella glycovorans</name>
    <dbReference type="NCBI Taxonomy" id="1307763"/>
    <lineage>
        <taxon>Bacteria</taxon>
        <taxon>Pseudomonadati</taxon>
        <taxon>Kiritimatiellota</taxon>
        <taxon>Kiritimatiellia</taxon>
        <taxon>Kiritimatiellales</taxon>
        <taxon>Kiritimatiellaceae</taxon>
        <taxon>Kiritimatiella</taxon>
    </lineage>
</organism>
<dbReference type="InterPro" id="IPR023214">
    <property type="entry name" value="HAD_sf"/>
</dbReference>
<dbReference type="Gene3D" id="3.40.50.1000">
    <property type="entry name" value="HAD superfamily/HAD-like"/>
    <property type="match status" value="1"/>
</dbReference>
<evidence type="ECO:0000256" key="2">
    <source>
        <dbReference type="ARBA" id="ARBA00022490"/>
    </source>
</evidence>
<comment type="cofactor">
    <cofactor evidence="9">
        <name>Zn(2+)</name>
        <dbReference type="ChEBI" id="CHEBI:29105"/>
    </cofactor>
</comment>
<keyword evidence="3 9" id="KW-0479">Metal-binding</keyword>
<dbReference type="Pfam" id="PF13242">
    <property type="entry name" value="Hydrolase_like"/>
    <property type="match status" value="1"/>
</dbReference>
<sequence length="195" mass="21295">MSIAGSDKGAGTRPAAVFLDRDGTLIEDRGHLREPSQVVFFPRAVQALAALQRRFRLFIVTNQSGVAGGMVAMTEVRRVNRHVVDTLHASGVTLAEVYVCPHHRDDGCACIKPNSYFPQKAAREHGIDLSRSYSVGDHPCDVELGTRFGGQGLYVLTGHGRKHRSELPDGTVIVEDLQSAADWILSHRPADDGRE</sequence>
<feature type="active site" description="Nucleophile" evidence="8">
    <location>
        <position position="20"/>
    </location>
</feature>
<dbReference type="NCBIfam" id="TIGR01662">
    <property type="entry name" value="HAD-SF-IIIA"/>
    <property type="match status" value="1"/>
</dbReference>
<dbReference type="SUPFAM" id="SSF56784">
    <property type="entry name" value="HAD-like"/>
    <property type="match status" value="1"/>
</dbReference>
<dbReference type="InterPro" id="IPR006543">
    <property type="entry name" value="Histidinol-phos"/>
</dbReference>
<feature type="binding site" evidence="9">
    <location>
        <position position="108"/>
    </location>
    <ligand>
        <name>Zn(2+)</name>
        <dbReference type="ChEBI" id="CHEBI:29105"/>
    </ligand>
</feature>
<dbReference type="GO" id="GO:0005975">
    <property type="term" value="P:carbohydrate metabolic process"/>
    <property type="evidence" value="ECO:0007669"/>
    <property type="project" value="InterPro"/>
</dbReference>
<evidence type="ECO:0000313" key="10">
    <source>
        <dbReference type="EMBL" id="AKJ64792.1"/>
    </source>
</evidence>
<dbReference type="PANTHER" id="PTHR42891:SF1">
    <property type="entry name" value="D-GLYCERO-BETA-D-MANNO-HEPTOSE-1,7-BISPHOSPHATE 7-PHOSPHATASE"/>
    <property type="match status" value="1"/>
</dbReference>
<dbReference type="PATRIC" id="fig|1609981.3.peg.1605"/>
<comment type="similarity">
    <text evidence="7">Belongs to the gmhB family.</text>
</comment>
<feature type="active site" description="Proton donor" evidence="8">
    <location>
        <position position="22"/>
    </location>
</feature>
<dbReference type="InterPro" id="IPR036412">
    <property type="entry name" value="HAD-like_sf"/>
</dbReference>
<feature type="binding site" evidence="9">
    <location>
        <position position="110"/>
    </location>
    <ligand>
        <name>Zn(2+)</name>
        <dbReference type="ChEBI" id="CHEBI:29105"/>
    </ligand>
</feature>
<dbReference type="GO" id="GO:0005737">
    <property type="term" value="C:cytoplasm"/>
    <property type="evidence" value="ECO:0007669"/>
    <property type="project" value="UniProtKB-SubCell"/>
</dbReference>
<evidence type="ECO:0000256" key="6">
    <source>
        <dbReference type="ARBA" id="ARBA00031828"/>
    </source>
</evidence>
<feature type="binding site" evidence="9">
    <location>
        <position position="20"/>
    </location>
    <ligand>
        <name>Mg(2+)</name>
        <dbReference type="ChEBI" id="CHEBI:18420"/>
    </ligand>
</feature>
<feature type="binding site" evidence="9">
    <location>
        <position position="102"/>
    </location>
    <ligand>
        <name>Zn(2+)</name>
        <dbReference type="ChEBI" id="CHEBI:29105"/>
    </ligand>
</feature>
<protein>
    <recommendedName>
        <fullName evidence="6 7">D,D-heptose 1,7-bisphosphate phosphatase</fullName>
        <ecNumber evidence="7">3.1.3.-</ecNumber>
    </recommendedName>
</protein>
<dbReference type="Proteomes" id="UP000035268">
    <property type="component" value="Chromosome"/>
</dbReference>
<accession>A0A0G3EH89</accession>
<evidence type="ECO:0000256" key="7">
    <source>
        <dbReference type="PIRNR" id="PIRNR004682"/>
    </source>
</evidence>
<dbReference type="KEGG" id="vbl:L21SP4_01548"/>
<keyword evidence="9" id="KW-0460">Magnesium</keyword>
<dbReference type="NCBIfam" id="TIGR01656">
    <property type="entry name" value="Histidinol-ppas"/>
    <property type="match status" value="1"/>
</dbReference>
<dbReference type="GO" id="GO:0046872">
    <property type="term" value="F:metal ion binding"/>
    <property type="evidence" value="ECO:0007669"/>
    <property type="project" value="UniProtKB-KW"/>
</dbReference>
<keyword evidence="9" id="KW-0862">Zinc</keyword>
<dbReference type="AlphaFoldDB" id="A0A0G3EH89"/>
<dbReference type="PIRSF" id="PIRSF004682">
    <property type="entry name" value="GmhB"/>
    <property type="match status" value="1"/>
</dbReference>
<evidence type="ECO:0000256" key="1">
    <source>
        <dbReference type="ARBA" id="ARBA00004496"/>
    </source>
</evidence>
<name>A0A0G3EH89_9BACT</name>
<dbReference type="EMBL" id="CP010904">
    <property type="protein sequence ID" value="AKJ64792.1"/>
    <property type="molecule type" value="Genomic_DNA"/>
</dbReference>
<dbReference type="GO" id="GO:0016791">
    <property type="term" value="F:phosphatase activity"/>
    <property type="evidence" value="ECO:0007669"/>
    <property type="project" value="InterPro"/>
</dbReference>
<dbReference type="InterPro" id="IPR004446">
    <property type="entry name" value="Heptose_bisP_phosphatase"/>
</dbReference>
<proteinExistence type="inferred from homology"/>
<gene>
    <name evidence="10" type="ORF">L21SP4_01548</name>
</gene>